<feature type="binding site" evidence="7">
    <location>
        <position position="303"/>
    </location>
    <ligand>
        <name>substrate</name>
    </ligand>
</feature>
<keyword evidence="4 7" id="KW-0560">Oxidoreductase</keyword>
<evidence type="ECO:0000313" key="8">
    <source>
        <dbReference type="EMBL" id="MDR4305108.1"/>
    </source>
</evidence>
<dbReference type="EMBL" id="JADBEO010000001">
    <property type="protein sequence ID" value="MDR4305108.1"/>
    <property type="molecule type" value="Genomic_DNA"/>
</dbReference>
<dbReference type="NCBIfam" id="TIGR00557">
    <property type="entry name" value="pdxA"/>
    <property type="match status" value="1"/>
</dbReference>
<feature type="binding site" evidence="7">
    <location>
        <position position="142"/>
    </location>
    <ligand>
        <name>substrate</name>
    </ligand>
</feature>
<evidence type="ECO:0000256" key="5">
    <source>
        <dbReference type="ARBA" id="ARBA00023027"/>
    </source>
</evidence>
<dbReference type="Gene3D" id="3.40.718.10">
    <property type="entry name" value="Isopropylmalate Dehydrogenase"/>
    <property type="match status" value="1"/>
</dbReference>
<keyword evidence="6 7" id="KW-0664">Pyridoxine biosynthesis</keyword>
<feature type="binding site" evidence="7">
    <location>
        <position position="277"/>
    </location>
    <ligand>
        <name>a divalent metal cation</name>
        <dbReference type="ChEBI" id="CHEBI:60240"/>
        <note>ligand shared between dimeric partners</note>
    </ligand>
</feature>
<keyword evidence="7" id="KW-0460">Magnesium</keyword>
<name>A0ABU1DAG6_9HYPH</name>
<dbReference type="HAMAP" id="MF_00536">
    <property type="entry name" value="PdxA"/>
    <property type="match status" value="1"/>
</dbReference>
<dbReference type="RefSeq" id="WP_309388156.1">
    <property type="nucleotide sequence ID" value="NZ_JADBEO010000001.1"/>
</dbReference>
<dbReference type="PANTHER" id="PTHR30004:SF6">
    <property type="entry name" value="D-THREONATE 4-PHOSPHATE DEHYDROGENASE"/>
    <property type="match status" value="1"/>
</dbReference>
<evidence type="ECO:0000256" key="3">
    <source>
        <dbReference type="ARBA" id="ARBA00022857"/>
    </source>
</evidence>
<sequence>MGSGSADFRPLALSMGEPAGVGVELALALWAARRREPVPAFVALGDPAVFADRARLIGLDVPLAETEPEGAPALFGDRFPVLPLGEPCRAEPGRPDPRDAAAVVEAIRRGVEFVHGGRCCALTTLPIAKAPLLEAGFAHPGHTEYLGALAEELWGQPARAVMLLWAEEIAVVPVTVHVPLKDACAALTTDDIVETGRVVARDLRRRFRIEHPRLAVAGLNPHAGEDGKLGSEDAEIVAPAVERLKAEGIVATGPHPADTMFHAAARKRYDAALAMYHDQALIPVKTLAFDRAVNVTLGLPFVRTSPDHGTAFDIAGTGAGNPDSLRAALGLAAQLAREPLPA</sequence>
<reference evidence="8" key="1">
    <citation type="submission" date="2020-10" db="EMBL/GenBank/DDBJ databases">
        <authorList>
            <person name="Abbas A."/>
            <person name="Razzaq R."/>
            <person name="Waqas M."/>
            <person name="Abbas N."/>
            <person name="Nielsen T.K."/>
            <person name="Hansen L.H."/>
            <person name="Hussain S."/>
            <person name="Shahid M."/>
        </authorList>
    </citation>
    <scope>NUCLEOTIDE SEQUENCE</scope>
    <source>
        <strain evidence="8">S14</strain>
    </source>
</reference>
<accession>A0ABU1DAG6</accession>
<dbReference type="Proteomes" id="UP001181622">
    <property type="component" value="Unassembled WGS sequence"/>
</dbReference>
<dbReference type="NCBIfam" id="NF003699">
    <property type="entry name" value="PRK05312.1"/>
    <property type="match status" value="1"/>
</dbReference>
<keyword evidence="3 7" id="KW-0521">NADP</keyword>
<evidence type="ECO:0000256" key="7">
    <source>
        <dbReference type="HAMAP-Rule" id="MF_00536"/>
    </source>
</evidence>
<feature type="binding site" evidence="7">
    <location>
        <position position="222"/>
    </location>
    <ligand>
        <name>a divalent metal cation</name>
        <dbReference type="ChEBI" id="CHEBI:60240"/>
        <note>ligand shared between dimeric partners</note>
    </ligand>
</feature>
<dbReference type="EC" id="1.1.1.262" evidence="7"/>
<dbReference type="Pfam" id="PF04166">
    <property type="entry name" value="PdxA"/>
    <property type="match status" value="1"/>
</dbReference>
<comment type="cofactor">
    <cofactor evidence="7">
        <name>Zn(2+)</name>
        <dbReference type="ChEBI" id="CHEBI:29105"/>
    </cofactor>
    <cofactor evidence="7">
        <name>Mg(2+)</name>
        <dbReference type="ChEBI" id="CHEBI:18420"/>
    </cofactor>
    <cofactor evidence="7">
        <name>Co(2+)</name>
        <dbReference type="ChEBI" id="CHEBI:48828"/>
    </cofactor>
    <text evidence="7">Binds 1 divalent metal cation per subunit. Can use ions such as Zn(2+), Mg(2+) or Co(2+).</text>
</comment>
<keyword evidence="9" id="KW-1185">Reference proteome</keyword>
<evidence type="ECO:0000313" key="9">
    <source>
        <dbReference type="Proteomes" id="UP001181622"/>
    </source>
</evidence>
<keyword evidence="2 7" id="KW-0479">Metal-binding</keyword>
<comment type="pathway">
    <text evidence="7">Cofactor biosynthesis; pyridoxine 5'-phosphate biosynthesis; pyridoxine 5'-phosphate from D-erythrose 4-phosphate: step 4/5.</text>
</comment>
<comment type="similarity">
    <text evidence="7">Belongs to the PdxA family.</text>
</comment>
<dbReference type="InterPro" id="IPR037510">
    <property type="entry name" value="PdxA"/>
</dbReference>
<keyword evidence="1 7" id="KW-0963">Cytoplasm</keyword>
<feature type="binding site" evidence="7">
    <location>
        <position position="143"/>
    </location>
    <ligand>
        <name>substrate</name>
    </ligand>
</feature>
<evidence type="ECO:0000256" key="1">
    <source>
        <dbReference type="ARBA" id="ARBA00022490"/>
    </source>
</evidence>
<keyword evidence="7" id="KW-0170">Cobalt</keyword>
<evidence type="ECO:0000256" key="6">
    <source>
        <dbReference type="ARBA" id="ARBA00023096"/>
    </source>
</evidence>
<dbReference type="SUPFAM" id="SSF53659">
    <property type="entry name" value="Isocitrate/Isopropylmalate dehydrogenase-like"/>
    <property type="match status" value="1"/>
</dbReference>
<keyword evidence="7" id="KW-0862">Zinc</keyword>
<protein>
    <recommendedName>
        <fullName evidence="7">4-hydroxythreonine-4-phosphate dehydrogenase</fullName>
        <ecNumber evidence="7">1.1.1.262</ecNumber>
    </recommendedName>
    <alternativeName>
        <fullName evidence="7">4-(phosphohydroxy)-L-threonine dehydrogenase</fullName>
    </alternativeName>
</protein>
<comment type="caution">
    <text evidence="8">The sequence shown here is derived from an EMBL/GenBank/DDBJ whole genome shotgun (WGS) entry which is preliminary data.</text>
</comment>
<evidence type="ECO:0000256" key="4">
    <source>
        <dbReference type="ARBA" id="ARBA00023002"/>
    </source>
</evidence>
<dbReference type="InterPro" id="IPR005255">
    <property type="entry name" value="PdxA_fam"/>
</dbReference>
<comment type="subunit">
    <text evidence="7">Homodimer.</text>
</comment>
<comment type="function">
    <text evidence="7">Catalyzes the NAD(P)-dependent oxidation of 4-(phosphooxy)-L-threonine (HTP) into 2-amino-3-oxo-4-(phosphooxy)butyric acid which spontaneously decarboxylates to form 3-amino-2-oxopropyl phosphate (AHAP).</text>
</comment>
<keyword evidence="5 7" id="KW-0520">NAD</keyword>
<dbReference type="PANTHER" id="PTHR30004">
    <property type="entry name" value="4-HYDROXYTHREONINE-4-PHOSPHATE DEHYDROGENASE"/>
    <property type="match status" value="1"/>
</dbReference>
<organism evidence="8 9">
    <name type="scientific">Chelatococcus sambhunathii</name>
    <dbReference type="NCBI Taxonomy" id="363953"/>
    <lineage>
        <taxon>Bacteria</taxon>
        <taxon>Pseudomonadati</taxon>
        <taxon>Pseudomonadota</taxon>
        <taxon>Alphaproteobacteria</taxon>
        <taxon>Hyphomicrobiales</taxon>
        <taxon>Chelatococcaceae</taxon>
        <taxon>Chelatococcus</taxon>
    </lineage>
</organism>
<evidence type="ECO:0000256" key="2">
    <source>
        <dbReference type="ARBA" id="ARBA00022723"/>
    </source>
</evidence>
<comment type="catalytic activity">
    <reaction evidence="7">
        <text>4-(phosphooxy)-L-threonine + NAD(+) = 3-amino-2-oxopropyl phosphate + CO2 + NADH</text>
        <dbReference type="Rhea" id="RHEA:32275"/>
        <dbReference type="ChEBI" id="CHEBI:16526"/>
        <dbReference type="ChEBI" id="CHEBI:57279"/>
        <dbReference type="ChEBI" id="CHEBI:57540"/>
        <dbReference type="ChEBI" id="CHEBI:57945"/>
        <dbReference type="ChEBI" id="CHEBI:58452"/>
        <dbReference type="EC" id="1.1.1.262"/>
    </reaction>
</comment>
<gene>
    <name evidence="7 8" type="primary">pdxA</name>
    <name evidence="8" type="ORF">IHQ68_00505</name>
</gene>
<feature type="binding site" evidence="7">
    <location>
        <position position="177"/>
    </location>
    <ligand>
        <name>a divalent metal cation</name>
        <dbReference type="ChEBI" id="CHEBI:60240"/>
        <note>ligand shared between dimeric partners</note>
    </ligand>
</feature>
<proteinExistence type="inferred from homology"/>
<feature type="binding site" evidence="7">
    <location>
        <position position="294"/>
    </location>
    <ligand>
        <name>substrate</name>
    </ligand>
</feature>
<comment type="miscellaneous">
    <text evidence="7">The active site is located at the dimer interface.</text>
</comment>
<dbReference type="GO" id="GO:0050570">
    <property type="term" value="F:4-hydroxythreonine-4-phosphate dehydrogenase activity"/>
    <property type="evidence" value="ECO:0007669"/>
    <property type="project" value="UniProtKB-EC"/>
</dbReference>
<comment type="subcellular location">
    <subcellularLocation>
        <location evidence="7">Cytoplasm</location>
    </subcellularLocation>
</comment>
<feature type="binding site" evidence="7">
    <location>
        <position position="285"/>
    </location>
    <ligand>
        <name>substrate</name>
    </ligand>
</feature>